<proteinExistence type="predicted"/>
<feature type="compositionally biased region" description="Pro residues" evidence="1">
    <location>
        <begin position="17"/>
        <end position="35"/>
    </location>
</feature>
<evidence type="ECO:0000313" key="3">
    <source>
        <dbReference type="Proteomes" id="UP000015106"/>
    </source>
</evidence>
<dbReference type="Proteomes" id="UP000015106">
    <property type="component" value="Unassembled WGS sequence"/>
</dbReference>
<organism evidence="2 3">
    <name type="scientific">Triticum urartu</name>
    <name type="common">Red wild einkorn</name>
    <name type="synonym">Crithodium urartu</name>
    <dbReference type="NCBI Taxonomy" id="4572"/>
    <lineage>
        <taxon>Eukaryota</taxon>
        <taxon>Viridiplantae</taxon>
        <taxon>Streptophyta</taxon>
        <taxon>Embryophyta</taxon>
        <taxon>Tracheophyta</taxon>
        <taxon>Spermatophyta</taxon>
        <taxon>Magnoliopsida</taxon>
        <taxon>Liliopsida</taxon>
        <taxon>Poales</taxon>
        <taxon>Poaceae</taxon>
        <taxon>BOP clade</taxon>
        <taxon>Pooideae</taxon>
        <taxon>Triticodae</taxon>
        <taxon>Triticeae</taxon>
        <taxon>Triticinae</taxon>
        <taxon>Triticum</taxon>
    </lineage>
</organism>
<name>A0A8R7R7D0_TRIUA</name>
<sequence>MSHPLFPPMKPPTPLLLFPPSPPVRHHAPIPPSPVDPARSSTLVSLPDLAALGHDAASSGRLDLVGSSPPFNRCWTPLLGTAAVFFMGSLSLHLLRHVSAPS</sequence>
<dbReference type="AlphaFoldDB" id="A0A8R7R7D0"/>
<feature type="region of interest" description="Disordered" evidence="1">
    <location>
        <begin position="17"/>
        <end position="39"/>
    </location>
</feature>
<reference evidence="2" key="2">
    <citation type="submission" date="2022-06" db="UniProtKB">
        <authorList>
            <consortium name="EnsemblPlants"/>
        </authorList>
    </citation>
    <scope>IDENTIFICATION</scope>
</reference>
<evidence type="ECO:0000313" key="2">
    <source>
        <dbReference type="EnsemblPlants" id="TuG1812S0001031700.01.T01"/>
    </source>
</evidence>
<evidence type="ECO:0000256" key="1">
    <source>
        <dbReference type="SAM" id="MobiDB-lite"/>
    </source>
</evidence>
<protein>
    <submittedName>
        <fullName evidence="2">Uncharacterized protein</fullName>
    </submittedName>
</protein>
<reference evidence="3" key="1">
    <citation type="journal article" date="2013" name="Nature">
        <title>Draft genome of the wheat A-genome progenitor Triticum urartu.</title>
        <authorList>
            <person name="Ling H.Q."/>
            <person name="Zhao S."/>
            <person name="Liu D."/>
            <person name="Wang J."/>
            <person name="Sun H."/>
            <person name="Zhang C."/>
            <person name="Fan H."/>
            <person name="Li D."/>
            <person name="Dong L."/>
            <person name="Tao Y."/>
            <person name="Gao C."/>
            <person name="Wu H."/>
            <person name="Li Y."/>
            <person name="Cui Y."/>
            <person name="Guo X."/>
            <person name="Zheng S."/>
            <person name="Wang B."/>
            <person name="Yu K."/>
            <person name="Liang Q."/>
            <person name="Yang W."/>
            <person name="Lou X."/>
            <person name="Chen J."/>
            <person name="Feng M."/>
            <person name="Jian J."/>
            <person name="Zhang X."/>
            <person name="Luo G."/>
            <person name="Jiang Y."/>
            <person name="Liu J."/>
            <person name="Wang Z."/>
            <person name="Sha Y."/>
            <person name="Zhang B."/>
            <person name="Wu H."/>
            <person name="Tang D."/>
            <person name="Shen Q."/>
            <person name="Xue P."/>
            <person name="Zou S."/>
            <person name="Wang X."/>
            <person name="Liu X."/>
            <person name="Wang F."/>
            <person name="Yang Y."/>
            <person name="An X."/>
            <person name="Dong Z."/>
            <person name="Zhang K."/>
            <person name="Zhang X."/>
            <person name="Luo M.C."/>
            <person name="Dvorak J."/>
            <person name="Tong Y."/>
            <person name="Wang J."/>
            <person name="Yang H."/>
            <person name="Li Z."/>
            <person name="Wang D."/>
            <person name="Zhang A."/>
            <person name="Wang J."/>
        </authorList>
    </citation>
    <scope>NUCLEOTIDE SEQUENCE</scope>
    <source>
        <strain evidence="3">cv. G1812</strain>
    </source>
</reference>
<accession>A0A8R7R7D0</accession>
<dbReference type="Gramene" id="TuG1812S0001031700.01.T01">
    <property type="protein sequence ID" value="TuG1812S0001031700.01.T01"/>
    <property type="gene ID" value="TuG1812S0001031700.01"/>
</dbReference>
<keyword evidence="3" id="KW-1185">Reference proteome</keyword>
<dbReference type="EnsemblPlants" id="TuG1812S0001031700.01.T01">
    <property type="protein sequence ID" value="TuG1812S0001031700.01.T01"/>
    <property type="gene ID" value="TuG1812S0001031700.01"/>
</dbReference>